<feature type="domain" description="Amidohydrolase-related" evidence="3">
    <location>
        <begin position="695"/>
        <end position="1034"/>
    </location>
</feature>
<name>A0A5N8VAJ7_9ACTN</name>
<dbReference type="InterPro" id="IPR006680">
    <property type="entry name" value="Amidohydro-rel"/>
</dbReference>
<dbReference type="AlphaFoldDB" id="A0A5N8VAJ7"/>
<evidence type="ECO:0000313" key="4">
    <source>
        <dbReference type="EMBL" id="MPY31058.1"/>
    </source>
</evidence>
<dbReference type="Proteomes" id="UP000325849">
    <property type="component" value="Unassembled WGS sequence"/>
</dbReference>
<dbReference type="SUPFAM" id="SSF51556">
    <property type="entry name" value="Metallo-dependent hydrolases"/>
    <property type="match status" value="1"/>
</dbReference>
<accession>A0A5N8VAJ7</accession>
<reference evidence="4 5" key="1">
    <citation type="submission" date="2019-07" db="EMBL/GenBank/DDBJ databases">
        <title>New species of Amycolatopsis and Streptomyces.</title>
        <authorList>
            <person name="Duangmal K."/>
            <person name="Teo W.F.A."/>
            <person name="Lipun K."/>
        </authorList>
    </citation>
    <scope>NUCLEOTIDE SEQUENCE [LARGE SCALE GENOMIC DNA]</scope>
    <source>
        <strain evidence="4 5">NBRC 109810</strain>
    </source>
</reference>
<dbReference type="InterPro" id="IPR011059">
    <property type="entry name" value="Metal-dep_hydrolase_composite"/>
</dbReference>
<proteinExistence type="inferred from homology"/>
<dbReference type="PANTHER" id="PTHR36842">
    <property type="entry name" value="PROTEIN TOLB HOMOLOG"/>
    <property type="match status" value="1"/>
</dbReference>
<dbReference type="EMBL" id="VJZD01000018">
    <property type="protein sequence ID" value="MPY31058.1"/>
    <property type="molecule type" value="Genomic_DNA"/>
</dbReference>
<evidence type="ECO:0000259" key="3">
    <source>
        <dbReference type="Pfam" id="PF01979"/>
    </source>
</evidence>
<dbReference type="PROSITE" id="PS51318">
    <property type="entry name" value="TAT"/>
    <property type="match status" value="1"/>
</dbReference>
<dbReference type="Pfam" id="PF07676">
    <property type="entry name" value="PD40"/>
    <property type="match status" value="5"/>
</dbReference>
<sequence length="1088" mass="117266">MPRTPDRSWVRDIPPSVAVPRDKVLAPNHDRGNSVTSNDSKPNSSHQETTGRISRRAVLRTGGAAGLGVFIPVAGKADPAAAADAEEASVPHVVARESANLAVSLAPDGRTIALDALNAIWLLPATGGTARRLTEDGQDATQPHWAPDGQSLVFQSFREGAYDLWRIGADGSGLRRLTDGPGYDQEPKFSPDGRLVAFASDRGNAGRIWVLDTRTGETRPLTRGDRNVAMPTWSPDGSRVAYIADGAAVEAVGVDSGTVETLLTGPADAALYAPSFGPDGRRLAHVQVTGARARLMLDDRALTDGEDVFPLAPCWIGADELLYTADGHIRRRTLDGARTDIPFSAGVSLARPAPYRRRGPDLTSARPQDVLGIADPALSPDGHTVAFRALNALWLLREGERPRRIVGDGYWNACPDFSPDGCSLVYASDRAGTANLWRHDLATGARERLTDLPNAQLSPRWSPDGTRIAYQDEGGATWVLTLADGSVTKVVGELYQPGPPAWSPDGRLIALAAVAPYSRRSSNGHNQILTVDLDTHEVRYQAPAPGRSLSTRSGDGPLWTPDGRHLIVGMESLAWRVPVDADGRITGGPEQLTDETTDSLSLDARGTTLLYLSDGRLRALGLDGSGTRTVPTRLTWTRRPAPAGRTVVRAGALWDGTGAELRHDVDVVVEDGRVAEVVRRGAARGGRTVDATGLTVLPGLIDTHNHWHWHGPQWGDRQGRAWLAYGVTTSRTPGDPAYQMVENREALAAGTRVGPRYFGSGEGFEGTRGRHRVMRPVFTRAQLDRDLRRALALRYDLLKSYIRLPLDLEREVVERGHAAGVPVTSHYLYPAAATGLDGMEHTGGGNRLGYSRTLSFAAGRTFQDSVDLLAASGMWISTTTLFATELFADDRSLVDDERTRTLFPDWEYERLRQKADSAASGPDAELDHAWTVGDCDMLLRVHRAGGLVVAGTDAALDDIGISIHQNLRALVKYGFAPWEALTTATGNAARCLGLADRLGAVAPGHLADLAFVEGDPLHDIAAAAAVRQVMSGGRLHTVPELLEPFRGPAAAAERTAHPHRVRTAAPSARHDTDHYWHEAEWRHQGCCR</sequence>
<dbReference type="PANTHER" id="PTHR36842:SF1">
    <property type="entry name" value="PROTEIN TOLB"/>
    <property type="match status" value="1"/>
</dbReference>
<dbReference type="OrthoDB" id="9808778at2"/>
<dbReference type="SUPFAM" id="SSF51338">
    <property type="entry name" value="Composite domain of metallo-dependent hydrolases"/>
    <property type="match status" value="1"/>
</dbReference>
<feature type="compositionally biased region" description="Basic and acidic residues" evidence="2">
    <location>
        <begin position="20"/>
        <end position="32"/>
    </location>
</feature>
<comment type="similarity">
    <text evidence="1">Belongs to the TolB family.</text>
</comment>
<dbReference type="Pfam" id="PF01979">
    <property type="entry name" value="Amidohydro_1"/>
    <property type="match status" value="1"/>
</dbReference>
<dbReference type="InterPro" id="IPR011659">
    <property type="entry name" value="WD40"/>
</dbReference>
<dbReference type="Gene3D" id="3.30.110.90">
    <property type="entry name" value="Amidohydrolase"/>
    <property type="match status" value="1"/>
</dbReference>
<feature type="compositionally biased region" description="Polar residues" evidence="2">
    <location>
        <begin position="33"/>
        <end position="52"/>
    </location>
</feature>
<dbReference type="Gene3D" id="3.40.50.10910">
    <property type="entry name" value="Amidohydrolase"/>
    <property type="match status" value="1"/>
</dbReference>
<comment type="caution">
    <text evidence="4">The sequence shown here is derived from an EMBL/GenBank/DDBJ whole genome shotgun (WGS) entry which is preliminary data.</text>
</comment>
<evidence type="ECO:0000313" key="5">
    <source>
        <dbReference type="Proteomes" id="UP000325849"/>
    </source>
</evidence>
<dbReference type="InterPro" id="IPR032466">
    <property type="entry name" value="Metal_Hydrolase"/>
</dbReference>
<feature type="compositionally biased region" description="Basic and acidic residues" evidence="2">
    <location>
        <begin position="1"/>
        <end position="10"/>
    </location>
</feature>
<dbReference type="InterPro" id="IPR006311">
    <property type="entry name" value="TAT_signal"/>
</dbReference>
<keyword evidence="4" id="KW-0378">Hydrolase</keyword>
<dbReference type="Gene3D" id="2.120.10.30">
    <property type="entry name" value="TolB, C-terminal domain"/>
    <property type="match status" value="3"/>
</dbReference>
<gene>
    <name evidence="4" type="ORF">FNH09_06905</name>
</gene>
<dbReference type="Gene3D" id="2.30.40.10">
    <property type="entry name" value="Urease, subunit C, domain 1"/>
    <property type="match status" value="1"/>
</dbReference>
<keyword evidence="5" id="KW-1185">Reference proteome</keyword>
<protein>
    <submittedName>
        <fullName evidence="4">Amidohydrolase family protein</fullName>
    </submittedName>
</protein>
<organism evidence="4 5">
    <name type="scientific">Streptomyces adustus</name>
    <dbReference type="NCBI Taxonomy" id="1609272"/>
    <lineage>
        <taxon>Bacteria</taxon>
        <taxon>Bacillati</taxon>
        <taxon>Actinomycetota</taxon>
        <taxon>Actinomycetes</taxon>
        <taxon>Kitasatosporales</taxon>
        <taxon>Streptomycetaceae</taxon>
        <taxon>Streptomyces</taxon>
    </lineage>
</organism>
<evidence type="ECO:0000256" key="2">
    <source>
        <dbReference type="SAM" id="MobiDB-lite"/>
    </source>
</evidence>
<dbReference type="InterPro" id="IPR011042">
    <property type="entry name" value="6-blade_b-propeller_TolB-like"/>
</dbReference>
<dbReference type="Gene3D" id="1.20.58.520">
    <property type="entry name" value="Amidohydrolase"/>
    <property type="match status" value="1"/>
</dbReference>
<dbReference type="SUPFAM" id="SSF82171">
    <property type="entry name" value="DPP6 N-terminal domain-like"/>
    <property type="match status" value="2"/>
</dbReference>
<evidence type="ECO:0000256" key="1">
    <source>
        <dbReference type="ARBA" id="ARBA00009820"/>
    </source>
</evidence>
<dbReference type="GO" id="GO:0016810">
    <property type="term" value="F:hydrolase activity, acting on carbon-nitrogen (but not peptide) bonds"/>
    <property type="evidence" value="ECO:0007669"/>
    <property type="project" value="InterPro"/>
</dbReference>
<feature type="region of interest" description="Disordered" evidence="2">
    <location>
        <begin position="1"/>
        <end position="57"/>
    </location>
</feature>